<feature type="compositionally biased region" description="Acidic residues" evidence="1">
    <location>
        <begin position="241"/>
        <end position="251"/>
    </location>
</feature>
<dbReference type="Pfam" id="PF09429">
    <property type="entry name" value="Wbp11"/>
    <property type="match status" value="1"/>
</dbReference>
<feature type="compositionally biased region" description="Basic and acidic residues" evidence="1">
    <location>
        <begin position="14"/>
        <end position="47"/>
    </location>
</feature>
<sequence length="283" mass="30808">MPKERNFNPVQAQRKAEKAKAIKKGKADITARRNEKLANKNPDRIQKQIDDLKQVTASGGKLTKHEESVLEGLERDLKSVIKAREALGDRAPTFGRGGGPRHEGRGNGVLGKRRRDHGDDSSDDGDVPDDVKNIPMPRDTPPPIPKEVLDKWYAKRRASRNASTNANDTPLGQREGQASGQEDRTKTPAAPPPPAAPVEAKTVYEAKPVVRDLKKEAVSAFMPAAVRAKMQKSSGQGGLMEPEEADRLEEEGYLKTAPKSAGSPSGTSGPRRVTMEDVEDEDD</sequence>
<evidence type="ECO:0000313" key="4">
    <source>
        <dbReference type="Proteomes" id="UP001320420"/>
    </source>
</evidence>
<dbReference type="GO" id="GO:0006396">
    <property type="term" value="P:RNA processing"/>
    <property type="evidence" value="ECO:0007669"/>
    <property type="project" value="InterPro"/>
</dbReference>
<dbReference type="EMBL" id="JAKJXP020000001">
    <property type="protein sequence ID" value="KAK7757644.1"/>
    <property type="molecule type" value="Genomic_DNA"/>
</dbReference>
<feature type="region of interest" description="Disordered" evidence="1">
    <location>
        <begin position="230"/>
        <end position="283"/>
    </location>
</feature>
<organism evidence="3 4">
    <name type="scientific">Diatrype stigma</name>
    <dbReference type="NCBI Taxonomy" id="117547"/>
    <lineage>
        <taxon>Eukaryota</taxon>
        <taxon>Fungi</taxon>
        <taxon>Dikarya</taxon>
        <taxon>Ascomycota</taxon>
        <taxon>Pezizomycotina</taxon>
        <taxon>Sordariomycetes</taxon>
        <taxon>Xylariomycetidae</taxon>
        <taxon>Xylariales</taxon>
        <taxon>Diatrypaceae</taxon>
        <taxon>Diatrype</taxon>
    </lineage>
</organism>
<reference evidence="3 4" key="1">
    <citation type="submission" date="2024-02" db="EMBL/GenBank/DDBJ databases">
        <title>De novo assembly and annotation of 12 fungi associated with fruit tree decline syndrome in Ontario, Canada.</title>
        <authorList>
            <person name="Sulman M."/>
            <person name="Ellouze W."/>
            <person name="Ilyukhin E."/>
        </authorList>
    </citation>
    <scope>NUCLEOTIDE SEQUENCE [LARGE SCALE GENOMIC DNA]</scope>
    <source>
        <strain evidence="3 4">M11/M66-122</strain>
    </source>
</reference>
<gene>
    <name evidence="3" type="ORF">SLS62_000020</name>
</gene>
<evidence type="ECO:0000313" key="3">
    <source>
        <dbReference type="EMBL" id="KAK7757644.1"/>
    </source>
</evidence>
<proteinExistence type="predicted"/>
<evidence type="ECO:0000256" key="1">
    <source>
        <dbReference type="SAM" id="MobiDB-lite"/>
    </source>
</evidence>
<feature type="domain" description="Wbp11/ELF5/Saf1 N-terminal" evidence="2">
    <location>
        <begin position="4"/>
        <end position="82"/>
    </location>
</feature>
<feature type="region of interest" description="Disordered" evidence="1">
    <location>
        <begin position="84"/>
        <end position="202"/>
    </location>
</feature>
<dbReference type="Proteomes" id="UP001320420">
    <property type="component" value="Unassembled WGS sequence"/>
</dbReference>
<dbReference type="InterPro" id="IPR019007">
    <property type="entry name" value="Wbp11/ELF5/Saf1_N"/>
</dbReference>
<name>A0AAN9UXY3_9PEZI</name>
<keyword evidence="4" id="KW-1185">Reference proteome</keyword>
<feature type="compositionally biased region" description="Polar residues" evidence="1">
    <location>
        <begin position="160"/>
        <end position="180"/>
    </location>
</feature>
<dbReference type="AlphaFoldDB" id="A0AAN9UXY3"/>
<accession>A0AAN9UXY3</accession>
<evidence type="ECO:0000259" key="2">
    <source>
        <dbReference type="Pfam" id="PF09429"/>
    </source>
</evidence>
<feature type="region of interest" description="Disordered" evidence="1">
    <location>
        <begin position="1"/>
        <end position="47"/>
    </location>
</feature>
<protein>
    <recommendedName>
        <fullName evidence="2">Wbp11/ELF5/Saf1 N-terminal domain-containing protein</fullName>
    </recommendedName>
</protein>
<comment type="caution">
    <text evidence="3">The sequence shown here is derived from an EMBL/GenBank/DDBJ whole genome shotgun (WGS) entry which is preliminary data.</text>
</comment>